<dbReference type="Proteomes" id="UP000278673">
    <property type="component" value="Unassembled WGS sequence"/>
</dbReference>
<feature type="region of interest" description="Disordered" evidence="1">
    <location>
        <begin position="1"/>
        <end position="23"/>
    </location>
</feature>
<comment type="caution">
    <text evidence="3">The sequence shown here is derived from an EMBL/GenBank/DDBJ whole genome shotgun (WGS) entry which is preliminary data.</text>
</comment>
<dbReference type="EMBL" id="RFFJ01000114">
    <property type="protein sequence ID" value="RMI37407.1"/>
    <property type="molecule type" value="Genomic_DNA"/>
</dbReference>
<feature type="transmembrane region" description="Helical" evidence="2">
    <location>
        <begin position="31"/>
        <end position="56"/>
    </location>
</feature>
<keyword evidence="2" id="KW-0812">Transmembrane</keyword>
<feature type="compositionally biased region" description="Pro residues" evidence="1">
    <location>
        <begin position="13"/>
        <end position="23"/>
    </location>
</feature>
<dbReference type="AlphaFoldDB" id="A0A3M2LIV2"/>
<feature type="transmembrane region" description="Helical" evidence="2">
    <location>
        <begin position="68"/>
        <end position="91"/>
    </location>
</feature>
<evidence type="ECO:0008006" key="5">
    <source>
        <dbReference type="Google" id="ProtNLM"/>
    </source>
</evidence>
<evidence type="ECO:0000313" key="4">
    <source>
        <dbReference type="Proteomes" id="UP000278673"/>
    </source>
</evidence>
<gene>
    <name evidence="3" type="ORF">EBN88_19175</name>
</gene>
<feature type="compositionally biased region" description="Acidic residues" evidence="1">
    <location>
        <begin position="123"/>
        <end position="132"/>
    </location>
</feature>
<keyword evidence="2" id="KW-1133">Transmembrane helix</keyword>
<keyword evidence="2" id="KW-0472">Membrane</keyword>
<evidence type="ECO:0000313" key="3">
    <source>
        <dbReference type="EMBL" id="RMI37407.1"/>
    </source>
</evidence>
<name>A0A3M2LIV2_9ACTN</name>
<sequence length="381" mass="40068">MSTPTTPGWPAGGPEPPAPPAPPPPARFEPLAVWAFVLSLVALFPVALVLGVLALGRLATGRGRGRGLAIAAMALAGAQIVALAVLVPLALNASDDGPGGTAESGEREPDDGGNGDKGSDDGANGDDAEGPDGEERTVLDIGIGDCFDSSGGIDQYEDEGARERFVTVLPCEAPHEGEVFGSVEVTGYDSFPGVEELAAFAERECPRLAPSFVLDMWALPAEVVPYYYHPEPGGWGLGDREILCFFAHVEGDALDASLRGDPGAFDEESLAYLELTNPLEITVWYEPLPGESDLATGREWAAEMVSAIEDEMESLSGAEWPRVAEPVDRLLVARQESLPVWESAASASDEDAFWSAVEEGYATMGIDIEVEIRETLGLASG</sequence>
<evidence type="ECO:0000256" key="2">
    <source>
        <dbReference type="SAM" id="Phobius"/>
    </source>
</evidence>
<feature type="region of interest" description="Disordered" evidence="1">
    <location>
        <begin position="95"/>
        <end position="136"/>
    </location>
</feature>
<organism evidence="3 4">
    <name type="scientific">Streptomyces triticirhizae</name>
    <dbReference type="NCBI Taxonomy" id="2483353"/>
    <lineage>
        <taxon>Bacteria</taxon>
        <taxon>Bacillati</taxon>
        <taxon>Actinomycetota</taxon>
        <taxon>Actinomycetes</taxon>
        <taxon>Kitasatosporales</taxon>
        <taxon>Streptomycetaceae</taxon>
        <taxon>Streptomyces</taxon>
    </lineage>
</organism>
<evidence type="ECO:0000256" key="1">
    <source>
        <dbReference type="SAM" id="MobiDB-lite"/>
    </source>
</evidence>
<reference evidence="3 4" key="1">
    <citation type="submission" date="2018-10" db="EMBL/GenBank/DDBJ databases">
        <title>Isolation, diversity and antifungal activity of actinobacteria from wheat.</title>
        <authorList>
            <person name="Han C."/>
        </authorList>
    </citation>
    <scope>NUCLEOTIDE SEQUENCE [LARGE SCALE GENOMIC DNA]</scope>
    <source>
        <strain evidence="3 4">NEAU-YY642</strain>
    </source>
</reference>
<dbReference type="RefSeq" id="WP_122185134.1">
    <property type="nucleotide sequence ID" value="NZ_RFFJ01000114.1"/>
</dbReference>
<accession>A0A3M2LIV2</accession>
<protein>
    <recommendedName>
        <fullName evidence="5">DUF4190 domain-containing protein</fullName>
    </recommendedName>
</protein>
<keyword evidence="4" id="KW-1185">Reference proteome</keyword>
<proteinExistence type="predicted"/>